<dbReference type="RefSeq" id="WP_063787544.1">
    <property type="nucleotide sequence ID" value="NZ_CP019724.1"/>
</dbReference>
<dbReference type="EMBL" id="CP019724">
    <property type="protein sequence ID" value="AQS66329.1"/>
    <property type="molecule type" value="Genomic_DNA"/>
</dbReference>
<gene>
    <name evidence="1" type="ORF">B1H29_04765</name>
</gene>
<dbReference type="KEGG" id="spac:B1H29_04765"/>
<accession>A0A1S6J3L2</accession>
<protein>
    <submittedName>
        <fullName evidence="1">Uncharacterized protein</fullName>
    </submittedName>
</protein>
<organism evidence="1 2">
    <name type="scientific">Streptomyces pactum</name>
    <dbReference type="NCBI Taxonomy" id="68249"/>
    <lineage>
        <taxon>Bacteria</taxon>
        <taxon>Bacillati</taxon>
        <taxon>Actinomycetota</taxon>
        <taxon>Actinomycetes</taxon>
        <taxon>Kitasatosporales</taxon>
        <taxon>Streptomycetaceae</taxon>
        <taxon>Streptomyces</taxon>
    </lineage>
</organism>
<dbReference type="InterPro" id="IPR046030">
    <property type="entry name" value="DUF5988"/>
</dbReference>
<reference evidence="1 2" key="1">
    <citation type="submission" date="2017-02" db="EMBL/GenBank/DDBJ databases">
        <title>Streptomyces pactum ACT12 Genome sequencing and assembly.</title>
        <authorList>
            <person name="Xue Q."/>
            <person name="Yan X."/>
            <person name="Jia L."/>
            <person name="Yan H."/>
        </authorList>
    </citation>
    <scope>NUCLEOTIDE SEQUENCE [LARGE SCALE GENOMIC DNA]</scope>
    <source>
        <strain evidence="1 2">ACT12</strain>
    </source>
</reference>
<keyword evidence="2" id="KW-1185">Reference proteome</keyword>
<dbReference type="OrthoDB" id="3402203at2"/>
<evidence type="ECO:0000313" key="1">
    <source>
        <dbReference type="EMBL" id="AQS66329.1"/>
    </source>
</evidence>
<dbReference type="Proteomes" id="UP000189443">
    <property type="component" value="Chromosome"/>
</dbReference>
<name>A0A1S6J3L2_9ACTN</name>
<dbReference type="AlphaFoldDB" id="A0A1S6J3L2"/>
<dbReference type="Pfam" id="PF19450">
    <property type="entry name" value="DUF5988"/>
    <property type="match status" value="1"/>
</dbReference>
<evidence type="ECO:0000313" key="2">
    <source>
        <dbReference type="Proteomes" id="UP000189443"/>
    </source>
</evidence>
<sequence>MTASPASYSTGRTENTIEAVLVGGPADIPAEARNVRLPITGESGLDDKVKLRHRNGYEHFERAPGAVRPDRASPVVFHWTTCTKIAE</sequence>
<proteinExistence type="predicted"/>